<feature type="domain" description="DUF4099" evidence="1">
    <location>
        <begin position="7"/>
        <end position="88"/>
    </location>
</feature>
<dbReference type="RefSeq" id="WP_154278914.1">
    <property type="nucleotide sequence ID" value="NZ_JBHUJQ010000001.1"/>
</dbReference>
<accession>A0A7K0FU40</accession>
<evidence type="ECO:0000313" key="2">
    <source>
        <dbReference type="EMBL" id="MRX74740.1"/>
    </source>
</evidence>
<protein>
    <submittedName>
        <fullName evidence="2">DUF4099 domain-containing protein</fullName>
    </submittedName>
</protein>
<name>A0A7K0FU40_9SPHI</name>
<evidence type="ECO:0000313" key="3">
    <source>
        <dbReference type="Proteomes" id="UP000487757"/>
    </source>
</evidence>
<dbReference type="InterPro" id="IPR025343">
    <property type="entry name" value="DUF4099"/>
</dbReference>
<evidence type="ECO:0000259" key="1">
    <source>
        <dbReference type="Pfam" id="PF13351"/>
    </source>
</evidence>
<keyword evidence="3" id="KW-1185">Reference proteome</keyword>
<dbReference type="EMBL" id="WKKH01000002">
    <property type="protein sequence ID" value="MRX74740.1"/>
    <property type="molecule type" value="Genomic_DNA"/>
</dbReference>
<proteinExistence type="predicted"/>
<comment type="caution">
    <text evidence="2">The sequence shown here is derived from an EMBL/GenBank/DDBJ whole genome shotgun (WGS) entry which is preliminary data.</text>
</comment>
<sequence length="266" mass="29731">MKHLIIEEALPIAELSKLGLYDGAKHLLNETDLTALLSGRRTGLINLQNLVSEAFVIDSLDAKLSINLDEDSVHDIRLHPIYKEPKLSPDLLDHEAKALIAGEFRNIAKPINFPDGTNKIVVFEYDSETREFISYDPAGVEVPFKVNGEKLDAKKKEEFALGRIVQLSDGTMIQHRACEPRGILSSRTALILTIIKDGDATSFLVRDISPIMDESIHQTPFSPGFEIAFLEMKKADGLASDELLQQRELEEFKSEYSRGYAHGISR</sequence>
<reference evidence="2 3" key="1">
    <citation type="submission" date="2019-11" db="EMBL/GenBank/DDBJ databases">
        <title>Pedobacter petrophilus genome.</title>
        <authorList>
            <person name="Feldbauer M.J."/>
            <person name="Newman J.D."/>
        </authorList>
    </citation>
    <scope>NUCLEOTIDE SEQUENCE [LARGE SCALE GENOMIC DNA]</scope>
    <source>
        <strain evidence="2 3">LMG 29686</strain>
    </source>
</reference>
<dbReference type="OrthoDB" id="835269at2"/>
<dbReference type="Proteomes" id="UP000487757">
    <property type="component" value="Unassembled WGS sequence"/>
</dbReference>
<gene>
    <name evidence="2" type="ORF">GJU39_01450</name>
</gene>
<dbReference type="AlphaFoldDB" id="A0A7K0FU40"/>
<dbReference type="Pfam" id="PF13351">
    <property type="entry name" value="DUF4099"/>
    <property type="match status" value="1"/>
</dbReference>
<organism evidence="2 3">
    <name type="scientific">Pedobacter petrophilus</name>
    <dbReference type="NCBI Taxonomy" id="1908241"/>
    <lineage>
        <taxon>Bacteria</taxon>
        <taxon>Pseudomonadati</taxon>
        <taxon>Bacteroidota</taxon>
        <taxon>Sphingobacteriia</taxon>
        <taxon>Sphingobacteriales</taxon>
        <taxon>Sphingobacteriaceae</taxon>
        <taxon>Pedobacter</taxon>
    </lineage>
</organism>